<protein>
    <submittedName>
        <fullName evidence="1">Uncharacterized protein</fullName>
    </submittedName>
</protein>
<gene>
    <name evidence="1" type="ORF">WDS16_06690</name>
</gene>
<accession>A0ABZ2PM04</accession>
<proteinExistence type="predicted"/>
<name>A0ABZ2PM04_9NOCA</name>
<dbReference type="Proteomes" id="UP001432000">
    <property type="component" value="Chromosome"/>
</dbReference>
<dbReference type="EMBL" id="CP147846">
    <property type="protein sequence ID" value="WXG70203.1"/>
    <property type="molecule type" value="Genomic_DNA"/>
</dbReference>
<keyword evidence="2" id="KW-1185">Reference proteome</keyword>
<evidence type="ECO:0000313" key="1">
    <source>
        <dbReference type="EMBL" id="WXG70203.1"/>
    </source>
</evidence>
<organism evidence="1 2">
    <name type="scientific">Rhodococcus sovatensis</name>
    <dbReference type="NCBI Taxonomy" id="1805840"/>
    <lineage>
        <taxon>Bacteria</taxon>
        <taxon>Bacillati</taxon>
        <taxon>Actinomycetota</taxon>
        <taxon>Actinomycetes</taxon>
        <taxon>Mycobacteriales</taxon>
        <taxon>Nocardiaceae</taxon>
        <taxon>Rhodococcus</taxon>
    </lineage>
</organism>
<dbReference type="RefSeq" id="WP_338891450.1">
    <property type="nucleotide sequence ID" value="NZ_CP147846.1"/>
</dbReference>
<sequence length="283" mass="31287">MTTTTGSADFKHPKCYANTEGGCSTRISGEHFVSHSLIRLYTFDDPNVTIQHDNGFGVRHPVSPRRFVANVLCEAHNNGLSDADAAALKFATFLREIALRYQNGSGDWGVNESVEISGDDFQRWVLKLLATHAAGNALTANGELVKSPILDDSIHLLLNRAAWPTTWGLCVAADATNPELKFDPFSRIETATDNWWGVTPMLKNGDQTLIGGVVELAGVGFGLSLYNPGRELPEFNLPANPLRGSIRRPSVMAWELKGVRKQVNFTWDDHHEHKNITYTMQRS</sequence>
<reference evidence="1 2" key="1">
    <citation type="submission" date="2024-03" db="EMBL/GenBank/DDBJ databases">
        <title>Natural products discovery in diverse microorganisms through a two-stage MS feature dereplication strategy.</title>
        <authorList>
            <person name="Zhang R."/>
        </authorList>
    </citation>
    <scope>NUCLEOTIDE SEQUENCE [LARGE SCALE GENOMIC DNA]</scope>
    <source>
        <strain evidence="1 2">18930</strain>
    </source>
</reference>
<evidence type="ECO:0000313" key="2">
    <source>
        <dbReference type="Proteomes" id="UP001432000"/>
    </source>
</evidence>